<dbReference type="PROSITE" id="PS50110">
    <property type="entry name" value="RESPONSE_REGULATORY"/>
    <property type="match status" value="1"/>
</dbReference>
<evidence type="ECO:0000313" key="13">
    <source>
        <dbReference type="Proteomes" id="UP000623842"/>
    </source>
</evidence>
<feature type="modified residue" description="4-aspartylphosphate" evidence="8">
    <location>
        <position position="52"/>
    </location>
</feature>
<evidence type="ECO:0000256" key="1">
    <source>
        <dbReference type="ARBA" id="ARBA00004496"/>
    </source>
</evidence>
<reference evidence="12" key="1">
    <citation type="journal article" date="2014" name="Int. J. Syst. Evol. Microbiol.">
        <title>Complete genome sequence of Corynebacterium casei LMG S-19264T (=DSM 44701T), isolated from a smear-ripened cheese.</title>
        <authorList>
            <consortium name="US DOE Joint Genome Institute (JGI-PGF)"/>
            <person name="Walter F."/>
            <person name="Albersmeier A."/>
            <person name="Kalinowski J."/>
            <person name="Ruckert C."/>
        </authorList>
    </citation>
    <scope>NUCLEOTIDE SEQUENCE</scope>
    <source>
        <strain evidence="12">KCTC 42731</strain>
    </source>
</reference>
<dbReference type="AlphaFoldDB" id="A0A919BDL4"/>
<dbReference type="GO" id="GO:0000156">
    <property type="term" value="F:phosphorelay response regulator activity"/>
    <property type="evidence" value="ECO:0007669"/>
    <property type="project" value="TreeGrafter"/>
</dbReference>
<keyword evidence="6 9" id="KW-0238">DNA-binding</keyword>
<evidence type="ECO:0000256" key="5">
    <source>
        <dbReference type="ARBA" id="ARBA00023015"/>
    </source>
</evidence>
<evidence type="ECO:0000256" key="7">
    <source>
        <dbReference type="ARBA" id="ARBA00023163"/>
    </source>
</evidence>
<dbReference type="SUPFAM" id="SSF52172">
    <property type="entry name" value="CheY-like"/>
    <property type="match status" value="1"/>
</dbReference>
<gene>
    <name evidence="12" type="primary">parR</name>
    <name evidence="12" type="ORF">GCM10017161_06280</name>
</gene>
<dbReference type="SMART" id="SM00448">
    <property type="entry name" value="REC"/>
    <property type="match status" value="1"/>
</dbReference>
<keyword evidence="2" id="KW-0963">Cytoplasm</keyword>
<dbReference type="InterPro" id="IPR036388">
    <property type="entry name" value="WH-like_DNA-bd_sf"/>
</dbReference>
<dbReference type="CDD" id="cd00383">
    <property type="entry name" value="trans_reg_C"/>
    <property type="match status" value="1"/>
</dbReference>
<dbReference type="FunFam" id="3.40.50.2300:FF:000001">
    <property type="entry name" value="DNA-binding response regulator PhoB"/>
    <property type="match status" value="1"/>
</dbReference>
<dbReference type="RefSeq" id="WP_189767244.1">
    <property type="nucleotide sequence ID" value="NZ_BNCK01000001.1"/>
</dbReference>
<evidence type="ECO:0000256" key="3">
    <source>
        <dbReference type="ARBA" id="ARBA00022553"/>
    </source>
</evidence>
<keyword evidence="4" id="KW-0902">Two-component regulatory system</keyword>
<dbReference type="Gene3D" id="6.10.250.690">
    <property type="match status" value="1"/>
</dbReference>
<dbReference type="Gene3D" id="1.10.10.10">
    <property type="entry name" value="Winged helix-like DNA-binding domain superfamily/Winged helix DNA-binding domain"/>
    <property type="match status" value="1"/>
</dbReference>
<evidence type="ECO:0000256" key="9">
    <source>
        <dbReference type="PROSITE-ProRule" id="PRU01091"/>
    </source>
</evidence>
<dbReference type="SMART" id="SM00862">
    <property type="entry name" value="Trans_reg_C"/>
    <property type="match status" value="1"/>
</dbReference>
<dbReference type="EMBL" id="BNCK01000001">
    <property type="protein sequence ID" value="GHF81583.1"/>
    <property type="molecule type" value="Genomic_DNA"/>
</dbReference>
<dbReference type="Pfam" id="PF00486">
    <property type="entry name" value="Trans_reg_C"/>
    <property type="match status" value="1"/>
</dbReference>
<dbReference type="GO" id="GO:0006355">
    <property type="term" value="P:regulation of DNA-templated transcription"/>
    <property type="evidence" value="ECO:0007669"/>
    <property type="project" value="InterPro"/>
</dbReference>
<comment type="subcellular location">
    <subcellularLocation>
        <location evidence="1">Cytoplasm</location>
    </subcellularLocation>
</comment>
<proteinExistence type="predicted"/>
<dbReference type="GO" id="GO:0000976">
    <property type="term" value="F:transcription cis-regulatory region binding"/>
    <property type="evidence" value="ECO:0007669"/>
    <property type="project" value="TreeGrafter"/>
</dbReference>
<organism evidence="12 13">
    <name type="scientific">Thalassotalea marina</name>
    <dbReference type="NCBI Taxonomy" id="1673741"/>
    <lineage>
        <taxon>Bacteria</taxon>
        <taxon>Pseudomonadati</taxon>
        <taxon>Pseudomonadota</taxon>
        <taxon>Gammaproteobacteria</taxon>
        <taxon>Alteromonadales</taxon>
        <taxon>Colwelliaceae</taxon>
        <taxon>Thalassotalea</taxon>
    </lineage>
</organism>
<comment type="caution">
    <text evidence="12">The sequence shown here is derived from an EMBL/GenBank/DDBJ whole genome shotgun (WGS) entry which is preliminary data.</text>
</comment>
<feature type="domain" description="OmpR/PhoB-type" evidence="11">
    <location>
        <begin position="127"/>
        <end position="226"/>
    </location>
</feature>
<dbReference type="Proteomes" id="UP000623842">
    <property type="component" value="Unassembled WGS sequence"/>
</dbReference>
<keyword evidence="13" id="KW-1185">Reference proteome</keyword>
<dbReference type="Pfam" id="PF00072">
    <property type="entry name" value="Response_reg"/>
    <property type="match status" value="1"/>
</dbReference>
<dbReference type="Gene3D" id="3.40.50.2300">
    <property type="match status" value="1"/>
</dbReference>
<evidence type="ECO:0000259" key="10">
    <source>
        <dbReference type="PROSITE" id="PS50110"/>
    </source>
</evidence>
<dbReference type="PANTHER" id="PTHR48111:SF47">
    <property type="entry name" value="TRANSCRIPTIONAL REGULATORY PROTEIN RSTA"/>
    <property type="match status" value="1"/>
</dbReference>
<evidence type="ECO:0000256" key="2">
    <source>
        <dbReference type="ARBA" id="ARBA00022490"/>
    </source>
</evidence>
<evidence type="ECO:0000256" key="6">
    <source>
        <dbReference type="ARBA" id="ARBA00023125"/>
    </source>
</evidence>
<evidence type="ECO:0000256" key="8">
    <source>
        <dbReference type="PROSITE-ProRule" id="PRU00169"/>
    </source>
</evidence>
<evidence type="ECO:0000313" key="12">
    <source>
        <dbReference type="EMBL" id="GHF81583.1"/>
    </source>
</evidence>
<accession>A0A919BDL4</accession>
<dbReference type="FunFam" id="1.10.10.10:FF:000099">
    <property type="entry name" value="Two-component system response regulator TorR"/>
    <property type="match status" value="1"/>
</dbReference>
<evidence type="ECO:0000259" key="11">
    <source>
        <dbReference type="PROSITE" id="PS51755"/>
    </source>
</evidence>
<keyword evidence="7" id="KW-0804">Transcription</keyword>
<feature type="domain" description="Response regulatory" evidence="10">
    <location>
        <begin position="3"/>
        <end position="116"/>
    </location>
</feature>
<dbReference type="InterPro" id="IPR001789">
    <property type="entry name" value="Sig_transdc_resp-reg_receiver"/>
</dbReference>
<name>A0A919BDL4_9GAMM</name>
<dbReference type="GO" id="GO:0005829">
    <property type="term" value="C:cytosol"/>
    <property type="evidence" value="ECO:0007669"/>
    <property type="project" value="TreeGrafter"/>
</dbReference>
<sequence>MTHIVLVEDDARLASLIQQFLRQHNFQVTLLSTGHQAPEKIKQLNPDLVILDIMLPKMDGFSICKELRKSFDKPIIFLTAKDSDFDHVLGLEIGADDYIIKPVVPHVLLAHINVVMKRFQVTKPINAEELVFDELRIERKSRKVFYFGNPIELTSHEFELLWLLASNAGEPLSRDFIHQKMIGREYDGLDRSVDVRVSRLRKKLYDDTNTPYKIITVWGKGYLFSSTAWREQNFA</sequence>
<dbReference type="InterPro" id="IPR011006">
    <property type="entry name" value="CheY-like_superfamily"/>
</dbReference>
<keyword evidence="3 8" id="KW-0597">Phosphoprotein</keyword>
<evidence type="ECO:0000256" key="4">
    <source>
        <dbReference type="ARBA" id="ARBA00023012"/>
    </source>
</evidence>
<keyword evidence="5" id="KW-0805">Transcription regulation</keyword>
<dbReference type="PANTHER" id="PTHR48111">
    <property type="entry name" value="REGULATOR OF RPOS"/>
    <property type="match status" value="1"/>
</dbReference>
<dbReference type="InterPro" id="IPR001867">
    <property type="entry name" value="OmpR/PhoB-type_DNA-bd"/>
</dbReference>
<protein>
    <submittedName>
        <fullName evidence="12">DNA-binding response regulator</fullName>
    </submittedName>
</protein>
<dbReference type="GO" id="GO:0032993">
    <property type="term" value="C:protein-DNA complex"/>
    <property type="evidence" value="ECO:0007669"/>
    <property type="project" value="TreeGrafter"/>
</dbReference>
<dbReference type="PROSITE" id="PS51755">
    <property type="entry name" value="OMPR_PHOB"/>
    <property type="match status" value="1"/>
</dbReference>
<reference evidence="12" key="2">
    <citation type="submission" date="2020-09" db="EMBL/GenBank/DDBJ databases">
        <authorList>
            <person name="Sun Q."/>
            <person name="Kim S."/>
        </authorList>
    </citation>
    <scope>NUCLEOTIDE SEQUENCE</scope>
    <source>
        <strain evidence="12">KCTC 42731</strain>
    </source>
</reference>
<dbReference type="InterPro" id="IPR039420">
    <property type="entry name" value="WalR-like"/>
</dbReference>
<feature type="DNA-binding region" description="OmpR/PhoB-type" evidence="9">
    <location>
        <begin position="127"/>
        <end position="226"/>
    </location>
</feature>